<comment type="caution">
    <text evidence="2">The sequence shown here is derived from an EMBL/GenBank/DDBJ whole genome shotgun (WGS) entry which is preliminary data.</text>
</comment>
<keyword evidence="3" id="KW-1185">Reference proteome</keyword>
<keyword evidence="1" id="KW-0472">Membrane</keyword>
<dbReference type="AlphaFoldDB" id="A0A9P4VQT1"/>
<reference evidence="2" key="1">
    <citation type="journal article" date="2020" name="Stud. Mycol.">
        <title>101 Dothideomycetes genomes: a test case for predicting lifestyles and emergence of pathogens.</title>
        <authorList>
            <person name="Haridas S."/>
            <person name="Albert R."/>
            <person name="Binder M."/>
            <person name="Bloem J."/>
            <person name="Labutti K."/>
            <person name="Salamov A."/>
            <person name="Andreopoulos B."/>
            <person name="Baker S."/>
            <person name="Barry K."/>
            <person name="Bills G."/>
            <person name="Bluhm B."/>
            <person name="Cannon C."/>
            <person name="Castanera R."/>
            <person name="Culley D."/>
            <person name="Daum C."/>
            <person name="Ezra D."/>
            <person name="Gonzalez J."/>
            <person name="Henrissat B."/>
            <person name="Kuo A."/>
            <person name="Liang C."/>
            <person name="Lipzen A."/>
            <person name="Lutzoni F."/>
            <person name="Magnuson J."/>
            <person name="Mondo S."/>
            <person name="Nolan M."/>
            <person name="Ohm R."/>
            <person name="Pangilinan J."/>
            <person name="Park H.-J."/>
            <person name="Ramirez L."/>
            <person name="Alfaro M."/>
            <person name="Sun H."/>
            <person name="Tritt A."/>
            <person name="Yoshinaga Y."/>
            <person name="Zwiers L.-H."/>
            <person name="Turgeon B."/>
            <person name="Goodwin S."/>
            <person name="Spatafora J."/>
            <person name="Crous P."/>
            <person name="Grigoriev I."/>
        </authorList>
    </citation>
    <scope>NUCLEOTIDE SEQUENCE</scope>
    <source>
        <strain evidence="2">CBS 101060</strain>
    </source>
</reference>
<organism evidence="2 3">
    <name type="scientific">Patellaria atrata CBS 101060</name>
    <dbReference type="NCBI Taxonomy" id="1346257"/>
    <lineage>
        <taxon>Eukaryota</taxon>
        <taxon>Fungi</taxon>
        <taxon>Dikarya</taxon>
        <taxon>Ascomycota</taxon>
        <taxon>Pezizomycotina</taxon>
        <taxon>Dothideomycetes</taxon>
        <taxon>Dothideomycetes incertae sedis</taxon>
        <taxon>Patellariales</taxon>
        <taxon>Patellariaceae</taxon>
        <taxon>Patellaria</taxon>
    </lineage>
</organism>
<sequence>MNAIFEAIRSIGARSTVLIGQREFLGRIQDSTVGFRIRGFRKVLFRKLVVHKVVYAQGICGSPSYLFLATLFYLPTTIVDQRIRLLDQFPTWRSALSQRMLHIWTRLETPVYRSAIGRCLHDLVGSYVWTEECPVILEVLL</sequence>
<keyword evidence="1" id="KW-0812">Transmembrane</keyword>
<evidence type="ECO:0000313" key="3">
    <source>
        <dbReference type="Proteomes" id="UP000799429"/>
    </source>
</evidence>
<evidence type="ECO:0000256" key="1">
    <source>
        <dbReference type="SAM" id="Phobius"/>
    </source>
</evidence>
<accession>A0A9P4VQT1</accession>
<protein>
    <submittedName>
        <fullName evidence="2">Uncharacterized protein</fullName>
    </submittedName>
</protein>
<name>A0A9P4VQT1_9PEZI</name>
<feature type="transmembrane region" description="Helical" evidence="1">
    <location>
        <begin position="54"/>
        <end position="74"/>
    </location>
</feature>
<evidence type="ECO:0000313" key="2">
    <source>
        <dbReference type="EMBL" id="KAF2840193.1"/>
    </source>
</evidence>
<proteinExistence type="predicted"/>
<keyword evidence="1" id="KW-1133">Transmembrane helix</keyword>
<dbReference type="EMBL" id="MU006093">
    <property type="protein sequence ID" value="KAF2840193.1"/>
    <property type="molecule type" value="Genomic_DNA"/>
</dbReference>
<gene>
    <name evidence="2" type="ORF">M501DRAFT_681068</name>
</gene>
<dbReference type="Proteomes" id="UP000799429">
    <property type="component" value="Unassembled WGS sequence"/>
</dbReference>